<proteinExistence type="predicted"/>
<evidence type="ECO:0008006" key="3">
    <source>
        <dbReference type="Google" id="ProtNLM"/>
    </source>
</evidence>
<dbReference type="InterPro" id="IPR051706">
    <property type="entry name" value="Glycosyltransferase_domain"/>
</dbReference>
<reference evidence="2" key="1">
    <citation type="journal article" date="2020" name="Nature">
        <title>Giant virus diversity and host interactions through global metagenomics.</title>
        <authorList>
            <person name="Schulz F."/>
            <person name="Roux S."/>
            <person name="Paez-Espino D."/>
            <person name="Jungbluth S."/>
            <person name="Walsh D.A."/>
            <person name="Denef V.J."/>
            <person name="McMahon K.D."/>
            <person name="Konstantinidis K.T."/>
            <person name="Eloe-Fadrosh E.A."/>
            <person name="Kyrpides N.C."/>
            <person name="Woyke T."/>
        </authorList>
    </citation>
    <scope>NUCLEOTIDE SEQUENCE</scope>
    <source>
        <strain evidence="2">GVMAG-M-3300027747-57</strain>
    </source>
</reference>
<evidence type="ECO:0000256" key="1">
    <source>
        <dbReference type="ARBA" id="ARBA00022679"/>
    </source>
</evidence>
<evidence type="ECO:0000313" key="2">
    <source>
        <dbReference type="EMBL" id="QHU06430.1"/>
    </source>
</evidence>
<dbReference type="AlphaFoldDB" id="A0A6C0JNX0"/>
<dbReference type="PANTHER" id="PTHR32385">
    <property type="entry name" value="MANNOSYL PHOSPHORYLINOSITOL CERAMIDE SYNTHASE"/>
    <property type="match status" value="1"/>
</dbReference>
<dbReference type="PANTHER" id="PTHR32385:SF15">
    <property type="entry name" value="INOSITOL PHOSPHOCERAMIDE MANNOSYLTRANSFERASE 1"/>
    <property type="match status" value="1"/>
</dbReference>
<dbReference type="InterPro" id="IPR007577">
    <property type="entry name" value="GlycoTrfase_DXD_sugar-bd_CS"/>
</dbReference>
<name>A0A6C0JNX0_9ZZZZ</name>
<dbReference type="EMBL" id="MN740434">
    <property type="protein sequence ID" value="QHU06430.1"/>
    <property type="molecule type" value="Genomic_DNA"/>
</dbReference>
<dbReference type="GO" id="GO:0016020">
    <property type="term" value="C:membrane"/>
    <property type="evidence" value="ECO:0007669"/>
    <property type="project" value="GOC"/>
</dbReference>
<dbReference type="Gene3D" id="3.90.550.20">
    <property type="match status" value="1"/>
</dbReference>
<keyword evidence="1" id="KW-0808">Transferase</keyword>
<protein>
    <recommendedName>
        <fullName evidence="3">Glycosyltransferase</fullName>
    </recommendedName>
</protein>
<organism evidence="2">
    <name type="scientific">viral metagenome</name>
    <dbReference type="NCBI Taxonomy" id="1070528"/>
    <lineage>
        <taxon>unclassified sequences</taxon>
        <taxon>metagenomes</taxon>
        <taxon>organismal metagenomes</taxon>
    </lineage>
</organism>
<dbReference type="GO" id="GO:0000030">
    <property type="term" value="F:mannosyltransferase activity"/>
    <property type="evidence" value="ECO:0007669"/>
    <property type="project" value="TreeGrafter"/>
</dbReference>
<dbReference type="GO" id="GO:0051999">
    <property type="term" value="P:mannosyl-inositol phosphorylceramide biosynthetic process"/>
    <property type="evidence" value="ECO:0007669"/>
    <property type="project" value="TreeGrafter"/>
</dbReference>
<dbReference type="Pfam" id="PF04488">
    <property type="entry name" value="Gly_transf_sug"/>
    <property type="match status" value="1"/>
</dbReference>
<dbReference type="InterPro" id="IPR029044">
    <property type="entry name" value="Nucleotide-diphossugar_trans"/>
</dbReference>
<sequence length="219" mass="25775">MNIIQTWKTNEIPSHYVGFIEKLRALNPHCVFLFFTDKTIVEFIKSNMPEYYETFINFKYKIQQLDFFRYLAIYYYGGVYLDMDMDMNLNFDDLDCSVCQFPIEVKNNDDSILLGNYAFYAPKGHPFIKHIIDSIVIPPISDSEIKFAQDNHTDDKEHVYVYYTTGPELVTRAYLNYQDRGNVRLLSPDPFQKDCFGKYGRHCSYGAWKHPNSDQKPLG</sequence>
<dbReference type="SUPFAM" id="SSF53448">
    <property type="entry name" value="Nucleotide-diphospho-sugar transferases"/>
    <property type="match status" value="1"/>
</dbReference>
<accession>A0A6C0JNX0</accession>